<dbReference type="PANTHER" id="PTHR35730">
    <property type="entry name" value="KINETOCHORE PROTEIN SPC24 HOMOLOG-RELATED"/>
    <property type="match status" value="1"/>
</dbReference>
<dbReference type="InterPro" id="IPR044951">
    <property type="entry name" value="SPC24-like"/>
</dbReference>
<proteinExistence type="predicted"/>
<dbReference type="EMBL" id="CP136891">
    <property type="protein sequence ID" value="WOK95829.1"/>
    <property type="molecule type" value="Genomic_DNA"/>
</dbReference>
<evidence type="ECO:0000313" key="3">
    <source>
        <dbReference type="Proteomes" id="UP001327560"/>
    </source>
</evidence>
<evidence type="ECO:0000313" key="2">
    <source>
        <dbReference type="EMBL" id="WOK95829.1"/>
    </source>
</evidence>
<keyword evidence="1" id="KW-0175">Coiled coil</keyword>
<gene>
    <name evidence="2" type="ORF">Cni_G04536</name>
</gene>
<dbReference type="GO" id="GO:0051983">
    <property type="term" value="P:regulation of chromosome segregation"/>
    <property type="evidence" value="ECO:0007669"/>
    <property type="project" value="InterPro"/>
</dbReference>
<reference evidence="2 3" key="1">
    <citation type="submission" date="2023-10" db="EMBL/GenBank/DDBJ databases">
        <title>Chromosome-scale genome assembly provides insights into flower coloration mechanisms of Canna indica.</title>
        <authorList>
            <person name="Li C."/>
        </authorList>
    </citation>
    <scope>NUCLEOTIDE SEQUENCE [LARGE SCALE GENOMIC DNA]</scope>
    <source>
        <tissue evidence="2">Flower</tissue>
    </source>
</reference>
<dbReference type="AlphaFoldDB" id="A0AAQ3Q4K9"/>
<keyword evidence="3" id="KW-1185">Reference proteome</keyword>
<feature type="coiled-coil region" evidence="1">
    <location>
        <begin position="51"/>
        <end position="112"/>
    </location>
</feature>
<accession>A0AAQ3Q4K9</accession>
<protein>
    <submittedName>
        <fullName evidence="2">Uncharacterized protein</fullName>
    </submittedName>
</protein>
<dbReference type="PANTHER" id="PTHR35730:SF2">
    <property type="entry name" value="KINETOCHORE PROTEIN SPC24 HOMOLOG-RELATED"/>
    <property type="match status" value="1"/>
</dbReference>
<dbReference type="Gene3D" id="3.30.160.570">
    <property type="entry name" value="Ncd80 complex, Spc24 subunit"/>
    <property type="match status" value="1"/>
</dbReference>
<dbReference type="Proteomes" id="UP001327560">
    <property type="component" value="Chromosome 2"/>
</dbReference>
<organism evidence="2 3">
    <name type="scientific">Canna indica</name>
    <name type="common">Indian-shot</name>
    <dbReference type="NCBI Taxonomy" id="4628"/>
    <lineage>
        <taxon>Eukaryota</taxon>
        <taxon>Viridiplantae</taxon>
        <taxon>Streptophyta</taxon>
        <taxon>Embryophyta</taxon>
        <taxon>Tracheophyta</taxon>
        <taxon>Spermatophyta</taxon>
        <taxon>Magnoliopsida</taxon>
        <taxon>Liliopsida</taxon>
        <taxon>Zingiberales</taxon>
        <taxon>Cannaceae</taxon>
        <taxon>Canna</taxon>
    </lineage>
</organism>
<sequence length="197" mass="22380">MANPGKRVDIENLLALGNDLLGVLKNKKDGDGLIQSLEGAKLLHSSCHSDANEIGKSLEDYQNKVQACKEKIEKAKDESDFDAEVEHLQHELDEKLEEENLLRQELRAISDELIGLEVQRTSIEERREVIKKRKKDLIRARNLLSMCASVTNIIADFEDQTNICGLLVDKSKKKVEKFEFESTESPLDVCNKLWMMA</sequence>
<name>A0AAQ3Q4K9_9LILI</name>
<evidence type="ECO:0000256" key="1">
    <source>
        <dbReference type="SAM" id="Coils"/>
    </source>
</evidence>